<gene>
    <name evidence="11" type="ORF">OnM2_063044</name>
</gene>
<evidence type="ECO:0000256" key="1">
    <source>
        <dbReference type="ARBA" id="ARBA00001954"/>
    </source>
</evidence>
<dbReference type="SUPFAM" id="SSF51197">
    <property type="entry name" value="Clavaminate synthase-like"/>
    <property type="match status" value="1"/>
</dbReference>
<dbReference type="GO" id="GO:0045329">
    <property type="term" value="P:carnitine biosynthetic process"/>
    <property type="evidence" value="ECO:0007669"/>
    <property type="project" value="UniProtKB-UniPathway"/>
</dbReference>
<dbReference type="InterPro" id="IPR003819">
    <property type="entry name" value="TauD/TfdA-like"/>
</dbReference>
<dbReference type="PANTHER" id="PTHR10696">
    <property type="entry name" value="GAMMA-BUTYROBETAINE HYDROXYLASE-RELATED"/>
    <property type="match status" value="1"/>
</dbReference>
<dbReference type="GO" id="GO:0050353">
    <property type="term" value="F:trimethyllysine dioxygenase activity"/>
    <property type="evidence" value="ECO:0007669"/>
    <property type="project" value="InterPro"/>
</dbReference>
<dbReference type="STRING" id="212602.A0A420HNL2"/>
<dbReference type="EMBL" id="MCFK01006380">
    <property type="protein sequence ID" value="RKF59013.1"/>
    <property type="molecule type" value="Genomic_DNA"/>
</dbReference>
<accession>A0A420HNL2</accession>
<name>A0A420HNL2_9PEZI</name>
<keyword evidence="8" id="KW-0560">Oxidoreductase</keyword>
<proteinExistence type="inferred from homology"/>
<evidence type="ECO:0000256" key="8">
    <source>
        <dbReference type="ARBA" id="ARBA00023002"/>
    </source>
</evidence>
<protein>
    <submittedName>
        <fullName evidence="11">Trimethyllysine dioxygenase</fullName>
    </submittedName>
</protein>
<reference evidence="11 12" key="1">
    <citation type="journal article" date="2018" name="BMC Genomics">
        <title>Comparative genome analyses reveal sequence features reflecting distinct modes of host-adaptation between dicot and monocot powdery mildew.</title>
        <authorList>
            <person name="Wu Y."/>
            <person name="Ma X."/>
            <person name="Pan Z."/>
            <person name="Kale S.D."/>
            <person name="Song Y."/>
            <person name="King H."/>
            <person name="Zhang Q."/>
            <person name="Presley C."/>
            <person name="Deng X."/>
            <person name="Wei C.I."/>
            <person name="Xiao S."/>
        </authorList>
    </citation>
    <scope>NUCLEOTIDE SEQUENCE [LARGE SCALE GENOMIC DNA]</scope>
    <source>
        <strain evidence="11">UMSG2</strain>
    </source>
</reference>
<dbReference type="GO" id="GO:0005739">
    <property type="term" value="C:mitochondrion"/>
    <property type="evidence" value="ECO:0007669"/>
    <property type="project" value="TreeGrafter"/>
</dbReference>
<dbReference type="UniPathway" id="UPA00118"/>
<dbReference type="InterPro" id="IPR050411">
    <property type="entry name" value="AlphaKG_dependent_hydroxylases"/>
</dbReference>
<sequence>MLYRPLHGKHLFINSFRTCFMAKVLIKNGNPLVRNYLIPSSEKMQPKNDWPLVGDHYHVGAKLARIPPSQDTSRYHENEINTYGSWGIILKLSSSRNLTRLPNLWLSYTFWDSKIEYGEPSICYDEIMTSEIGVGKWTELIRKYGFCYVENCPIYPEETKRLIERIAFIRKTHYGGFYDFTSDLTMKDTAYTTFALQLHTDTTYFTDPAGIQMLHLLSHENGCGGATLLVDGFKAARTLKHECPQKYEVLCSKPVPARAVGNEGITIKPSKMFPVFNLREPTSGEDEPELYQIRWNNDDRGTFPLENKNSNTIDEWYSAARSFQSIINRSTMQYKTQLRPGRPLVFDNWRVLHGRTAFTGKRRMCGAYTYIQILVNHDDYVSRWLNTNYSRKQILDEIS</sequence>
<dbReference type="PANTHER" id="PTHR10696:SF51">
    <property type="entry name" value="TRIMETHYLLYSINE DIOXYGENASE, MITOCHONDRIAL"/>
    <property type="match status" value="1"/>
</dbReference>
<feature type="domain" description="TauD/TfdA-like" evidence="10">
    <location>
        <begin position="138"/>
        <end position="368"/>
    </location>
</feature>
<evidence type="ECO:0000259" key="10">
    <source>
        <dbReference type="Pfam" id="PF02668"/>
    </source>
</evidence>
<evidence type="ECO:0000256" key="7">
    <source>
        <dbReference type="ARBA" id="ARBA00022964"/>
    </source>
</evidence>
<dbReference type="Proteomes" id="UP000286134">
    <property type="component" value="Unassembled WGS sequence"/>
</dbReference>
<evidence type="ECO:0000256" key="5">
    <source>
        <dbReference type="ARBA" id="ARBA00022723"/>
    </source>
</evidence>
<comment type="cofactor">
    <cofactor evidence="1">
        <name>Fe(2+)</name>
        <dbReference type="ChEBI" id="CHEBI:29033"/>
    </cofactor>
</comment>
<evidence type="ECO:0000256" key="9">
    <source>
        <dbReference type="ARBA" id="ARBA00023004"/>
    </source>
</evidence>
<evidence type="ECO:0000256" key="6">
    <source>
        <dbReference type="ARBA" id="ARBA00022873"/>
    </source>
</evidence>
<comment type="similarity">
    <text evidence="4">Belongs to the gamma-BBH/TMLD family.</text>
</comment>
<dbReference type="Pfam" id="PF02668">
    <property type="entry name" value="TauD"/>
    <property type="match status" value="1"/>
</dbReference>
<keyword evidence="6" id="KW-0124">Carnitine biosynthesis</keyword>
<evidence type="ECO:0000256" key="3">
    <source>
        <dbReference type="ARBA" id="ARBA00005022"/>
    </source>
</evidence>
<dbReference type="CDD" id="cd00250">
    <property type="entry name" value="CAS_like"/>
    <property type="match status" value="1"/>
</dbReference>
<evidence type="ECO:0000256" key="2">
    <source>
        <dbReference type="ARBA" id="ARBA00001961"/>
    </source>
</evidence>
<comment type="cofactor">
    <cofactor evidence="2">
        <name>L-ascorbate</name>
        <dbReference type="ChEBI" id="CHEBI:38290"/>
    </cofactor>
</comment>
<keyword evidence="12" id="KW-1185">Reference proteome</keyword>
<dbReference type="InterPro" id="IPR042098">
    <property type="entry name" value="TauD-like_sf"/>
</dbReference>
<comment type="caution">
    <text evidence="11">The sequence shown here is derived from an EMBL/GenBank/DDBJ whole genome shotgun (WGS) entry which is preliminary data.</text>
</comment>
<dbReference type="GO" id="GO:0005506">
    <property type="term" value="F:iron ion binding"/>
    <property type="evidence" value="ECO:0007669"/>
    <property type="project" value="InterPro"/>
</dbReference>
<dbReference type="FunFam" id="3.60.130.10:FF:000001">
    <property type="entry name" value="Trimethyllysine dioxygenase, mitochondrial"/>
    <property type="match status" value="1"/>
</dbReference>
<organism evidence="11 12">
    <name type="scientific">Erysiphe neolycopersici</name>
    <dbReference type="NCBI Taxonomy" id="212602"/>
    <lineage>
        <taxon>Eukaryota</taxon>
        <taxon>Fungi</taxon>
        <taxon>Dikarya</taxon>
        <taxon>Ascomycota</taxon>
        <taxon>Pezizomycotina</taxon>
        <taxon>Leotiomycetes</taxon>
        <taxon>Erysiphales</taxon>
        <taxon>Erysiphaceae</taxon>
        <taxon>Erysiphe</taxon>
    </lineage>
</organism>
<dbReference type="InterPro" id="IPR012776">
    <property type="entry name" value="Trimethyllysine_dOase"/>
</dbReference>
<comment type="pathway">
    <text evidence="3">Amine and polyamine biosynthesis; carnitine biosynthesis.</text>
</comment>
<dbReference type="AlphaFoldDB" id="A0A420HNL2"/>
<evidence type="ECO:0000313" key="11">
    <source>
        <dbReference type="EMBL" id="RKF59013.1"/>
    </source>
</evidence>
<dbReference type="OrthoDB" id="408743at2759"/>
<dbReference type="Gene3D" id="3.60.130.10">
    <property type="entry name" value="Clavaminate synthase-like"/>
    <property type="match status" value="1"/>
</dbReference>
<keyword evidence="5" id="KW-0479">Metal-binding</keyword>
<evidence type="ECO:0000313" key="12">
    <source>
        <dbReference type="Proteomes" id="UP000286134"/>
    </source>
</evidence>
<keyword evidence="7 11" id="KW-0223">Dioxygenase</keyword>
<dbReference type="NCBIfam" id="TIGR02410">
    <property type="entry name" value="carnitine_TMLD"/>
    <property type="match status" value="1"/>
</dbReference>
<keyword evidence="9" id="KW-0408">Iron</keyword>
<evidence type="ECO:0000256" key="4">
    <source>
        <dbReference type="ARBA" id="ARBA00008654"/>
    </source>
</evidence>